<keyword evidence="7" id="KW-1185">Reference proteome</keyword>
<dbReference type="InterPro" id="IPR051081">
    <property type="entry name" value="HTH_MetalResp_TranReg"/>
</dbReference>
<feature type="compositionally biased region" description="Low complexity" evidence="4">
    <location>
        <begin position="213"/>
        <end position="226"/>
    </location>
</feature>
<evidence type="ECO:0000313" key="6">
    <source>
        <dbReference type="EMBL" id="MBV7673278.1"/>
    </source>
</evidence>
<dbReference type="PANTHER" id="PTHR33154:SF15">
    <property type="entry name" value="REGULATORY PROTEIN ARSR"/>
    <property type="match status" value="1"/>
</dbReference>
<organism evidence="6 7">
    <name type="scientific">Streptomyces halstedii</name>
    <dbReference type="NCBI Taxonomy" id="1944"/>
    <lineage>
        <taxon>Bacteria</taxon>
        <taxon>Bacillati</taxon>
        <taxon>Actinomycetota</taxon>
        <taxon>Actinomycetes</taxon>
        <taxon>Kitasatosporales</taxon>
        <taxon>Streptomycetaceae</taxon>
        <taxon>Streptomyces</taxon>
    </lineage>
</organism>
<dbReference type="SUPFAM" id="SSF46785">
    <property type="entry name" value="Winged helix' DNA-binding domain"/>
    <property type="match status" value="1"/>
</dbReference>
<name>A0ABS6TYB5_STRHA</name>
<feature type="compositionally biased region" description="Basic and acidic residues" evidence="4">
    <location>
        <begin position="228"/>
        <end position="237"/>
    </location>
</feature>
<dbReference type="PANTHER" id="PTHR33154">
    <property type="entry name" value="TRANSCRIPTIONAL REGULATOR, ARSR FAMILY"/>
    <property type="match status" value="1"/>
</dbReference>
<feature type="region of interest" description="Disordered" evidence="4">
    <location>
        <begin position="195"/>
        <end position="265"/>
    </location>
</feature>
<dbReference type="EMBL" id="JAHUVW010000002">
    <property type="protein sequence ID" value="MBV7673278.1"/>
    <property type="molecule type" value="Genomic_DNA"/>
</dbReference>
<dbReference type="InterPro" id="IPR011991">
    <property type="entry name" value="ArsR-like_HTH"/>
</dbReference>
<keyword evidence="3" id="KW-0804">Transcription</keyword>
<dbReference type="Pfam" id="PF12840">
    <property type="entry name" value="HTH_20"/>
    <property type="match status" value="1"/>
</dbReference>
<dbReference type="RefSeq" id="WP_228872829.1">
    <property type="nucleotide sequence ID" value="NZ_JAHUVW010000002.1"/>
</dbReference>
<dbReference type="SMART" id="SM00418">
    <property type="entry name" value="HTH_ARSR"/>
    <property type="match status" value="1"/>
</dbReference>
<proteinExistence type="predicted"/>
<dbReference type="InterPro" id="IPR001845">
    <property type="entry name" value="HTH_ArsR_DNA-bd_dom"/>
</dbReference>
<dbReference type="Proteomes" id="UP000735541">
    <property type="component" value="Unassembled WGS sequence"/>
</dbReference>
<evidence type="ECO:0000313" key="7">
    <source>
        <dbReference type="Proteomes" id="UP000735541"/>
    </source>
</evidence>
<feature type="domain" description="HTH arsR-type" evidence="5">
    <location>
        <begin position="16"/>
        <end position="96"/>
    </location>
</feature>
<evidence type="ECO:0000256" key="3">
    <source>
        <dbReference type="ARBA" id="ARBA00023163"/>
    </source>
</evidence>
<sequence length="265" mass="28013">MDDDSRRVLDPERDPAALKALTHPLRLRLLGLLRLRGPATASELADRTGESSASTSYHLRVLAKHAFVAEAEHRDGRERRWKAVHSVTSWSNAAVLAAPGSRGLLETSRQRQLEHLRETVERHEADIATGRLGREWHEPSGISDLMPRLTPESLSELLDTVNAKLAELTARDADDPRAEQVVTVVAALPLASAEPAEGRAGGRPVQDPATASGDGAAADVAAADVAADGERGADGARAEGGAPLPEAGPTAGSATVREPRSGDDR</sequence>
<protein>
    <submittedName>
        <fullName evidence="6">Helix-turn-helix domain-containing protein</fullName>
    </submittedName>
</protein>
<dbReference type="InterPro" id="IPR036388">
    <property type="entry name" value="WH-like_DNA-bd_sf"/>
</dbReference>
<reference evidence="6 7" key="1">
    <citation type="submission" date="2021-07" db="EMBL/GenBank/DDBJ databases">
        <title>Sequencing Streptomyces halstedii LGO-A4 genome an citrus endophytic actinomycete.</title>
        <authorList>
            <person name="Samborskyy M."/>
            <person name="Scott N."/>
            <person name="Deglau R."/>
            <person name="Dickens S."/>
            <person name="Oliveira L.G."/>
        </authorList>
    </citation>
    <scope>NUCLEOTIDE SEQUENCE [LARGE SCALE GENOMIC DNA]</scope>
    <source>
        <strain evidence="6 7">LGO-A4</strain>
    </source>
</reference>
<evidence type="ECO:0000259" key="5">
    <source>
        <dbReference type="SMART" id="SM00418"/>
    </source>
</evidence>
<evidence type="ECO:0000256" key="1">
    <source>
        <dbReference type="ARBA" id="ARBA00023015"/>
    </source>
</evidence>
<keyword evidence="2" id="KW-0238">DNA-binding</keyword>
<evidence type="ECO:0000256" key="4">
    <source>
        <dbReference type="SAM" id="MobiDB-lite"/>
    </source>
</evidence>
<dbReference type="Gene3D" id="1.10.10.10">
    <property type="entry name" value="Winged helix-like DNA-binding domain superfamily/Winged helix DNA-binding domain"/>
    <property type="match status" value="1"/>
</dbReference>
<gene>
    <name evidence="6" type="ORF">STHAL_27925</name>
</gene>
<comment type="caution">
    <text evidence="6">The sequence shown here is derived from an EMBL/GenBank/DDBJ whole genome shotgun (WGS) entry which is preliminary data.</text>
</comment>
<accession>A0ABS6TYB5</accession>
<evidence type="ECO:0000256" key="2">
    <source>
        <dbReference type="ARBA" id="ARBA00023125"/>
    </source>
</evidence>
<dbReference type="InterPro" id="IPR036390">
    <property type="entry name" value="WH_DNA-bd_sf"/>
</dbReference>
<dbReference type="CDD" id="cd00090">
    <property type="entry name" value="HTH_ARSR"/>
    <property type="match status" value="1"/>
</dbReference>
<keyword evidence="1" id="KW-0805">Transcription regulation</keyword>